<dbReference type="EMBL" id="CAICTM010000584">
    <property type="protein sequence ID" value="CAB9513331.1"/>
    <property type="molecule type" value="Genomic_DNA"/>
</dbReference>
<dbReference type="GO" id="GO:0009507">
    <property type="term" value="C:chloroplast"/>
    <property type="evidence" value="ECO:0007669"/>
    <property type="project" value="UniProtKB-SubCell"/>
</dbReference>
<evidence type="ECO:0000256" key="5">
    <source>
        <dbReference type="ARBA" id="ARBA00022490"/>
    </source>
</evidence>
<evidence type="ECO:0000256" key="8">
    <source>
        <dbReference type="ARBA" id="ARBA00022768"/>
    </source>
</evidence>
<comment type="similarity">
    <text evidence="4">Belongs to the elongation factor P family.</text>
</comment>
<keyword evidence="10" id="KW-0732">Signal</keyword>
<organism evidence="13 14">
    <name type="scientific">Seminavis robusta</name>
    <dbReference type="NCBI Taxonomy" id="568900"/>
    <lineage>
        <taxon>Eukaryota</taxon>
        <taxon>Sar</taxon>
        <taxon>Stramenopiles</taxon>
        <taxon>Ochrophyta</taxon>
        <taxon>Bacillariophyta</taxon>
        <taxon>Bacillariophyceae</taxon>
        <taxon>Bacillariophycidae</taxon>
        <taxon>Naviculales</taxon>
        <taxon>Naviculaceae</taxon>
        <taxon>Seminavis</taxon>
    </lineage>
</organism>
<proteinExistence type="inferred from homology"/>
<dbReference type="InterPro" id="IPR013852">
    <property type="entry name" value="Transl_elong_P/YeiP_CS"/>
</dbReference>
<feature type="signal peptide" evidence="10">
    <location>
        <begin position="1"/>
        <end position="18"/>
    </location>
</feature>
<dbReference type="InterPro" id="IPR008991">
    <property type="entry name" value="Translation_prot_SH3-like_sf"/>
</dbReference>
<dbReference type="PROSITE" id="PS01275">
    <property type="entry name" value="EFP"/>
    <property type="match status" value="1"/>
</dbReference>
<dbReference type="InterPro" id="IPR001059">
    <property type="entry name" value="Transl_elong_P/YeiP_cen"/>
</dbReference>
<evidence type="ECO:0000256" key="9">
    <source>
        <dbReference type="ARBA" id="ARBA00022917"/>
    </source>
</evidence>
<dbReference type="PANTHER" id="PTHR30053:SF14">
    <property type="entry name" value="TRANSLATION ELONGATION FACTOR KOW-LIKE DOMAIN-CONTAINING PROTEIN"/>
    <property type="match status" value="1"/>
</dbReference>
<name>A0A9N8E671_9STRA</name>
<dbReference type="AlphaFoldDB" id="A0A9N8E671"/>
<comment type="subcellular location">
    <subcellularLocation>
        <location evidence="2">Cytoplasm</location>
    </subcellularLocation>
    <subcellularLocation>
        <location evidence="1">Plastid</location>
        <location evidence="1">Chloroplast</location>
    </subcellularLocation>
</comment>
<dbReference type="HAMAP" id="MF_00141">
    <property type="entry name" value="EF_P"/>
    <property type="match status" value="1"/>
</dbReference>
<dbReference type="GO" id="GO:0003746">
    <property type="term" value="F:translation elongation factor activity"/>
    <property type="evidence" value="ECO:0007669"/>
    <property type="project" value="UniProtKB-KW"/>
</dbReference>
<dbReference type="NCBIfam" id="NF001810">
    <property type="entry name" value="PRK00529.1"/>
    <property type="match status" value="1"/>
</dbReference>
<dbReference type="PANTHER" id="PTHR30053">
    <property type="entry name" value="ELONGATION FACTOR P"/>
    <property type="match status" value="1"/>
</dbReference>
<dbReference type="Pfam" id="PF01132">
    <property type="entry name" value="EFP"/>
    <property type="match status" value="1"/>
</dbReference>
<evidence type="ECO:0000313" key="13">
    <source>
        <dbReference type="EMBL" id="CAB9513331.1"/>
    </source>
</evidence>
<evidence type="ECO:0000256" key="4">
    <source>
        <dbReference type="ARBA" id="ARBA00009479"/>
    </source>
</evidence>
<feature type="domain" description="Elongation factor P C-terminal" evidence="11">
    <location>
        <begin position="168"/>
        <end position="223"/>
    </location>
</feature>
<dbReference type="SMART" id="SM00841">
    <property type="entry name" value="Elong-fact-P_C"/>
    <property type="match status" value="1"/>
</dbReference>
<feature type="domain" description="Translation elongation factor P/YeiP central" evidence="12">
    <location>
        <begin position="106"/>
        <end position="160"/>
    </location>
</feature>
<dbReference type="InterPro" id="IPR013185">
    <property type="entry name" value="Transl_elong_KOW-like"/>
</dbReference>
<keyword evidence="8" id="KW-0251">Elongation factor</keyword>
<accession>A0A9N8E671</accession>
<dbReference type="CDD" id="cd05794">
    <property type="entry name" value="S1_EF-P_repeat_2"/>
    <property type="match status" value="1"/>
</dbReference>
<evidence type="ECO:0000256" key="3">
    <source>
        <dbReference type="ARBA" id="ARBA00004815"/>
    </source>
</evidence>
<dbReference type="GO" id="GO:0005829">
    <property type="term" value="C:cytosol"/>
    <property type="evidence" value="ECO:0007669"/>
    <property type="project" value="UniProtKB-ARBA"/>
</dbReference>
<dbReference type="Pfam" id="PF08207">
    <property type="entry name" value="EFP_N"/>
    <property type="match status" value="1"/>
</dbReference>
<keyword evidence="9" id="KW-0648">Protein biosynthesis</keyword>
<dbReference type="InterPro" id="IPR020599">
    <property type="entry name" value="Transl_elong_fac_P/YeiP"/>
</dbReference>
<evidence type="ECO:0000259" key="12">
    <source>
        <dbReference type="SMART" id="SM01185"/>
    </source>
</evidence>
<dbReference type="CDD" id="cd04470">
    <property type="entry name" value="S1_EF-P_repeat_1"/>
    <property type="match status" value="1"/>
</dbReference>
<dbReference type="GO" id="GO:0043043">
    <property type="term" value="P:peptide biosynthetic process"/>
    <property type="evidence" value="ECO:0007669"/>
    <property type="project" value="InterPro"/>
</dbReference>
<keyword evidence="6" id="KW-0150">Chloroplast</keyword>
<dbReference type="PIRSF" id="PIRSF005901">
    <property type="entry name" value="EF-P"/>
    <property type="match status" value="1"/>
</dbReference>
<dbReference type="InterPro" id="IPR014722">
    <property type="entry name" value="Rib_uL2_dom2"/>
</dbReference>
<keyword evidence="14" id="KW-1185">Reference proteome</keyword>
<sequence>MLFSRAFLVSLLVVTANAFVPLQNPAVHIGATSSTALQVAVDTSDIKNGLTVEIDGEPYKVLSFSIMKQARGAAKTTIKFKNLQRGNTIENTYRSGEKFQTAMIEKKNAQFTYNDENNFYFMDSETFEEVAVGAKIVGDNAKWIDEGMEISLVNFKDNVIEVVVPSSANYEIVETEPNVKGNTAQGYTKPATLSSGAVINVPGYLETGEMIRVDTDKGSFQERVK</sequence>
<comment type="caution">
    <text evidence="13">The sequence shown here is derived from an EMBL/GenBank/DDBJ whole genome shotgun (WGS) entry which is preliminary data.</text>
</comment>
<dbReference type="Gene3D" id="2.30.30.30">
    <property type="match status" value="1"/>
</dbReference>
<dbReference type="InterPro" id="IPR011768">
    <property type="entry name" value="Transl_elongation_fac_P"/>
</dbReference>
<evidence type="ECO:0000256" key="2">
    <source>
        <dbReference type="ARBA" id="ARBA00004496"/>
    </source>
</evidence>
<evidence type="ECO:0000256" key="1">
    <source>
        <dbReference type="ARBA" id="ARBA00004229"/>
    </source>
</evidence>
<keyword evidence="5" id="KW-0963">Cytoplasm</keyword>
<comment type="pathway">
    <text evidence="3">Protein biosynthesis; polypeptide chain elongation.</text>
</comment>
<dbReference type="FunFam" id="2.30.30.30:FF:000003">
    <property type="entry name" value="Elongation factor P"/>
    <property type="match status" value="1"/>
</dbReference>
<evidence type="ECO:0000256" key="6">
    <source>
        <dbReference type="ARBA" id="ARBA00022528"/>
    </source>
</evidence>
<keyword evidence="7" id="KW-0934">Plastid</keyword>
<dbReference type="InterPro" id="IPR015365">
    <property type="entry name" value="Elong-fact-P_C"/>
</dbReference>
<dbReference type="NCBIfam" id="TIGR00038">
    <property type="entry name" value="efp"/>
    <property type="match status" value="1"/>
</dbReference>
<dbReference type="Gene3D" id="2.40.50.140">
    <property type="entry name" value="Nucleic acid-binding proteins"/>
    <property type="match status" value="2"/>
</dbReference>
<dbReference type="InterPro" id="IPR012340">
    <property type="entry name" value="NA-bd_OB-fold"/>
</dbReference>
<reference evidence="13" key="1">
    <citation type="submission" date="2020-06" db="EMBL/GenBank/DDBJ databases">
        <authorList>
            <consortium name="Plant Systems Biology data submission"/>
        </authorList>
    </citation>
    <scope>NUCLEOTIDE SEQUENCE</scope>
    <source>
        <strain evidence="13">D6</strain>
    </source>
</reference>
<dbReference type="SUPFAM" id="SSF50104">
    <property type="entry name" value="Translation proteins SH3-like domain"/>
    <property type="match status" value="1"/>
</dbReference>
<evidence type="ECO:0000313" key="14">
    <source>
        <dbReference type="Proteomes" id="UP001153069"/>
    </source>
</evidence>
<dbReference type="SUPFAM" id="SSF50249">
    <property type="entry name" value="Nucleic acid-binding proteins"/>
    <property type="match status" value="2"/>
</dbReference>
<dbReference type="SMART" id="SM01185">
    <property type="entry name" value="EFP"/>
    <property type="match status" value="1"/>
</dbReference>
<gene>
    <name evidence="13" type="ORF">SEMRO_585_G171000.1</name>
</gene>
<protein>
    <submittedName>
        <fullName evidence="13">Factor P</fullName>
    </submittedName>
</protein>
<dbReference type="Proteomes" id="UP001153069">
    <property type="component" value="Unassembled WGS sequence"/>
</dbReference>
<evidence type="ECO:0000256" key="7">
    <source>
        <dbReference type="ARBA" id="ARBA00022640"/>
    </source>
</evidence>
<dbReference type="OrthoDB" id="10259892at2759"/>
<evidence type="ECO:0000259" key="11">
    <source>
        <dbReference type="SMART" id="SM00841"/>
    </source>
</evidence>
<feature type="chain" id="PRO_5040499095" evidence="10">
    <location>
        <begin position="19"/>
        <end position="225"/>
    </location>
</feature>
<dbReference type="FunFam" id="2.40.50.140:FF:000009">
    <property type="entry name" value="Elongation factor P"/>
    <property type="match status" value="1"/>
</dbReference>
<dbReference type="Pfam" id="PF09285">
    <property type="entry name" value="Elong-fact-P_C"/>
    <property type="match status" value="1"/>
</dbReference>
<dbReference type="FunFam" id="2.40.50.140:FF:000004">
    <property type="entry name" value="Elongation factor P"/>
    <property type="match status" value="1"/>
</dbReference>
<evidence type="ECO:0000256" key="10">
    <source>
        <dbReference type="SAM" id="SignalP"/>
    </source>
</evidence>